<dbReference type="SUPFAM" id="SSF51395">
    <property type="entry name" value="FMN-linked oxidoreductases"/>
    <property type="match status" value="1"/>
</dbReference>
<evidence type="ECO:0000256" key="4">
    <source>
        <dbReference type="ARBA" id="ARBA00022857"/>
    </source>
</evidence>
<keyword evidence="5" id="KW-0560">Oxidoreductase</keyword>
<evidence type="ECO:0000313" key="7">
    <source>
        <dbReference type="EMBL" id="RAI45719.1"/>
    </source>
</evidence>
<dbReference type="PANTHER" id="PTHR43303:SF4">
    <property type="entry name" value="NADPH DEHYDROGENASE C23G7.10C-RELATED"/>
    <property type="match status" value="1"/>
</dbReference>
<organism evidence="7 8">
    <name type="scientific">Rhodoplanes roseus</name>
    <dbReference type="NCBI Taxonomy" id="29409"/>
    <lineage>
        <taxon>Bacteria</taxon>
        <taxon>Pseudomonadati</taxon>
        <taxon>Pseudomonadota</taxon>
        <taxon>Alphaproteobacteria</taxon>
        <taxon>Hyphomicrobiales</taxon>
        <taxon>Nitrobacteraceae</taxon>
        <taxon>Rhodoplanes</taxon>
    </lineage>
</organism>
<dbReference type="PANTHER" id="PTHR43303">
    <property type="entry name" value="NADPH DEHYDROGENASE C23G7.10C-RELATED"/>
    <property type="match status" value="1"/>
</dbReference>
<feature type="domain" description="NADH:flavin oxidoreductase/NADH oxidase N-terminal" evidence="6">
    <location>
        <begin position="5"/>
        <end position="335"/>
    </location>
</feature>
<dbReference type="InterPro" id="IPR044152">
    <property type="entry name" value="YqjM-like"/>
</dbReference>
<sequence length="366" mass="38804">MSAALFAPIEIAGQTFDNRIVVAPMCQYSGNDGCASDWHMTHLGMLANSGAGLVVVEATHVERQGRITHGCLGLYSDADEAALARVVDHCHRIGTAKIGVQLAHAGRKASSQRPWEGGKALGPDQDPWPTEAASALPFGPGWHTPRAMTEDDMERVVAAFAQAAARAVRIGFDAVELHAAHGYLVHAFLSAVSNQRTDSYGGSRENRMRFPTAIAQAVRASVPRTVPLGARVTGNDWLDGGIDVEEAIVFARALKDIGYDYVDVSSGGLTAEARNPTTPGYNVPLAEAIRHATGLVTRAVGLIVDPKQADAIVSEGKADMVALARAMLDNPHWGWAAARALGTETRRPPQYLRAGPSLWAPAARGA</sequence>
<accession>A0A327L440</accession>
<dbReference type="InterPro" id="IPR001155">
    <property type="entry name" value="OxRdtase_FMN_N"/>
</dbReference>
<dbReference type="OrthoDB" id="9804454at2"/>
<keyword evidence="3" id="KW-0288">FMN</keyword>
<evidence type="ECO:0000256" key="2">
    <source>
        <dbReference type="ARBA" id="ARBA00022630"/>
    </source>
</evidence>
<dbReference type="CDD" id="cd02932">
    <property type="entry name" value="OYE_YqiM_FMN"/>
    <property type="match status" value="1"/>
</dbReference>
<dbReference type="InterPro" id="IPR013785">
    <property type="entry name" value="Aldolase_TIM"/>
</dbReference>
<reference evidence="7 8" key="1">
    <citation type="submission" date="2017-07" db="EMBL/GenBank/DDBJ databases">
        <title>Draft Genome Sequences of Select Purple Nonsulfur Bacteria.</title>
        <authorList>
            <person name="Lasarre B."/>
            <person name="Mckinlay J.B."/>
        </authorList>
    </citation>
    <scope>NUCLEOTIDE SEQUENCE [LARGE SCALE GENOMIC DNA]</scope>
    <source>
        <strain evidence="7 8">DSM 5909</strain>
    </source>
</reference>
<keyword evidence="2" id="KW-0285">Flavoprotein</keyword>
<comment type="cofactor">
    <cofactor evidence="1">
        <name>FMN</name>
        <dbReference type="ChEBI" id="CHEBI:58210"/>
    </cofactor>
</comment>
<dbReference type="GO" id="GO:0050661">
    <property type="term" value="F:NADP binding"/>
    <property type="evidence" value="ECO:0007669"/>
    <property type="project" value="InterPro"/>
</dbReference>
<evidence type="ECO:0000313" key="8">
    <source>
        <dbReference type="Proteomes" id="UP000249130"/>
    </source>
</evidence>
<gene>
    <name evidence="7" type="ORF">CH341_02550</name>
</gene>
<dbReference type="RefSeq" id="WP_111417467.1">
    <property type="nucleotide sequence ID" value="NZ_NPEX01000009.1"/>
</dbReference>
<name>A0A327L440_9BRAD</name>
<dbReference type="Proteomes" id="UP000249130">
    <property type="component" value="Unassembled WGS sequence"/>
</dbReference>
<dbReference type="Pfam" id="PF00724">
    <property type="entry name" value="Oxidored_FMN"/>
    <property type="match status" value="1"/>
</dbReference>
<evidence type="ECO:0000256" key="3">
    <source>
        <dbReference type="ARBA" id="ARBA00022643"/>
    </source>
</evidence>
<dbReference type="AlphaFoldDB" id="A0A327L440"/>
<dbReference type="GO" id="GO:0003959">
    <property type="term" value="F:NADPH dehydrogenase activity"/>
    <property type="evidence" value="ECO:0007669"/>
    <property type="project" value="InterPro"/>
</dbReference>
<proteinExistence type="predicted"/>
<dbReference type="GO" id="GO:0010181">
    <property type="term" value="F:FMN binding"/>
    <property type="evidence" value="ECO:0007669"/>
    <property type="project" value="InterPro"/>
</dbReference>
<comment type="caution">
    <text evidence="7">The sequence shown here is derived from an EMBL/GenBank/DDBJ whole genome shotgun (WGS) entry which is preliminary data.</text>
</comment>
<evidence type="ECO:0000256" key="5">
    <source>
        <dbReference type="ARBA" id="ARBA00023002"/>
    </source>
</evidence>
<keyword evidence="4" id="KW-0521">NADP</keyword>
<keyword evidence="8" id="KW-1185">Reference proteome</keyword>
<evidence type="ECO:0000259" key="6">
    <source>
        <dbReference type="Pfam" id="PF00724"/>
    </source>
</evidence>
<protein>
    <submittedName>
        <fullName evidence="7">Oxidoreductase</fullName>
    </submittedName>
</protein>
<dbReference type="Gene3D" id="3.20.20.70">
    <property type="entry name" value="Aldolase class I"/>
    <property type="match status" value="1"/>
</dbReference>
<dbReference type="EMBL" id="NPEX01000009">
    <property type="protein sequence ID" value="RAI45719.1"/>
    <property type="molecule type" value="Genomic_DNA"/>
</dbReference>
<evidence type="ECO:0000256" key="1">
    <source>
        <dbReference type="ARBA" id="ARBA00001917"/>
    </source>
</evidence>